<keyword evidence="1" id="KW-0175">Coiled coil</keyword>
<reference evidence="2" key="1">
    <citation type="journal article" date="2012" name="Proc. Natl. Acad. Sci. U.S.A.">
        <title>Antigenic diversity is generated by distinct evolutionary mechanisms in African trypanosome species.</title>
        <authorList>
            <person name="Jackson A.P."/>
            <person name="Berry A."/>
            <person name="Aslett M."/>
            <person name="Allison H.C."/>
            <person name="Burton P."/>
            <person name="Vavrova-Anderson J."/>
            <person name="Brown R."/>
            <person name="Browne H."/>
            <person name="Corton N."/>
            <person name="Hauser H."/>
            <person name="Gamble J."/>
            <person name="Gilderthorp R."/>
            <person name="Marcello L."/>
            <person name="McQuillan J."/>
            <person name="Otto T.D."/>
            <person name="Quail M.A."/>
            <person name="Sanders M.J."/>
            <person name="van Tonder A."/>
            <person name="Ginger M.L."/>
            <person name="Field M.C."/>
            <person name="Barry J.D."/>
            <person name="Hertz-Fowler C."/>
            <person name="Berriman M."/>
        </authorList>
    </citation>
    <scope>NUCLEOTIDE SEQUENCE</scope>
    <source>
        <strain evidence="2">IL3000</strain>
    </source>
</reference>
<gene>
    <name evidence="2" type="ORF">TCIL3000_11_5430</name>
</gene>
<name>G0V0F8_TRYCI</name>
<accession>G0V0F8</accession>
<feature type="coiled-coil region" evidence="1">
    <location>
        <begin position="566"/>
        <end position="593"/>
    </location>
</feature>
<proteinExistence type="predicted"/>
<feature type="coiled-coil region" evidence="1">
    <location>
        <begin position="49"/>
        <end position="111"/>
    </location>
</feature>
<dbReference type="VEuPathDB" id="TriTrypDB:TcIL3000.11.5430"/>
<evidence type="ECO:0000313" key="2">
    <source>
        <dbReference type="EMBL" id="CCC95129.1"/>
    </source>
</evidence>
<protein>
    <submittedName>
        <fullName evidence="2">Uncharacterized protein</fullName>
    </submittedName>
</protein>
<dbReference type="SUPFAM" id="SSF90257">
    <property type="entry name" value="Myosin rod fragments"/>
    <property type="match status" value="1"/>
</dbReference>
<organism evidence="2">
    <name type="scientific">Trypanosoma congolense (strain IL3000)</name>
    <dbReference type="NCBI Taxonomy" id="1068625"/>
    <lineage>
        <taxon>Eukaryota</taxon>
        <taxon>Discoba</taxon>
        <taxon>Euglenozoa</taxon>
        <taxon>Kinetoplastea</taxon>
        <taxon>Metakinetoplastina</taxon>
        <taxon>Trypanosomatida</taxon>
        <taxon>Trypanosomatidae</taxon>
        <taxon>Trypanosoma</taxon>
        <taxon>Nannomonas</taxon>
    </lineage>
</organism>
<evidence type="ECO:0000256" key="1">
    <source>
        <dbReference type="SAM" id="Coils"/>
    </source>
</evidence>
<dbReference type="EMBL" id="HE575324">
    <property type="protein sequence ID" value="CCC95129.1"/>
    <property type="molecule type" value="Genomic_DNA"/>
</dbReference>
<sequence>MSELLRSAQAPSKEGVSMKAGVTTADNFEAMRHAALSMFKQRTKDLTMVSALTAETEQVEKQNAQVQSTIQKLHEQKSSLEAQIESEERRVKEWEAQLREVHGMLAQMKEDQSVFSGIQRSSERTVATVQQFVVQYTGEGGEFAQLLVRAQNVTRGRTPSEWRNAANDVRRREAVLLEHIKQMEKQHVIAKGFMELMTQWSSGVWKQCPECESALHICEQLLLYDAEHDIKMQIASHLSWDAAATNAMDISMETTDTLIEAAVHELDLIAGFVTSMEGECESKGLCCSIIPHDRVAAERERWLSVAQSRKLLQSEVNEAEEEKRVSGERLAESGLLSERVTTLNSQMTDKDVSIQSGQTNLQRMTETYESLLSSWKKAAQVASTHEKNIAAREVELCSAKSNSHNLETELDMKFAVTTTRWMALESQSQQLYTAFTSEARRAVDTKSRLKASLQMQKLEEAQVVAVRDACVKDEVDLRQLCETLYQDLQLQLNGTQLDEEKEVEWRETASVEGKGTMEDAAVQDLLNELLDFSHSDLLATGDRKCGEALASTGIEWELLGQIAHCAAAMENFVNEAEEEHHKWKQRVEEEISSAIADKLAE</sequence>
<dbReference type="AlphaFoldDB" id="G0V0F8"/>